<gene>
    <name evidence="3 4" type="primary">ispD</name>
    <name evidence="4" type="ORF">ENX07_05720</name>
</gene>
<dbReference type="PANTHER" id="PTHR32125">
    <property type="entry name" value="2-C-METHYL-D-ERYTHRITOL 4-PHOSPHATE CYTIDYLYLTRANSFERASE, CHLOROPLASTIC"/>
    <property type="match status" value="1"/>
</dbReference>
<proteinExistence type="inferred from homology"/>
<evidence type="ECO:0000256" key="2">
    <source>
        <dbReference type="ARBA" id="ARBA00022695"/>
    </source>
</evidence>
<dbReference type="GO" id="GO:0019288">
    <property type="term" value="P:isopentenyl diphosphate biosynthetic process, methylerythritol 4-phosphate pathway"/>
    <property type="evidence" value="ECO:0007669"/>
    <property type="project" value="UniProtKB-UniRule"/>
</dbReference>
<dbReference type="AlphaFoldDB" id="A0A7C3URL9"/>
<sequence length="220" mass="25267">MNYSIILAAGEGRRFGGKKQFYPLRGIPLFLYSVLAFARSPSCSEIVIVTNKNKIRLVEAWLKRKGIKKVRKVVVGGKRRIDSTAEGLKELPKEGIVAIHDAVRPVVKPEIIELGFRYAKKYRAVVFGIPVEDTIKRVRDLRVIETIERENLYRIQTPQFFEINLLRQALTLAYEKGEDATDESQIVERFGYTPYLFLGDKNNIKVTTREDIQLVKLLLK</sequence>
<feature type="site" description="Positions MEP for the nucleophilic attack" evidence="3">
    <location>
        <position position="205"/>
    </location>
</feature>
<keyword evidence="2 3" id="KW-0548">Nucleotidyltransferase</keyword>
<comment type="similarity">
    <text evidence="3">Belongs to the IspD/TarI cytidylyltransferase family. IspD subfamily.</text>
</comment>
<dbReference type="InterPro" id="IPR029044">
    <property type="entry name" value="Nucleotide-diphossugar_trans"/>
</dbReference>
<comment type="function">
    <text evidence="3">Catalyzes the formation of 4-diphosphocytidyl-2-C-methyl-D-erythritol from CTP and 2-C-methyl-D-erythritol 4-phosphate (MEP).</text>
</comment>
<organism evidence="4">
    <name type="scientific">candidate division WOR-3 bacterium</name>
    <dbReference type="NCBI Taxonomy" id="2052148"/>
    <lineage>
        <taxon>Bacteria</taxon>
        <taxon>Bacteria division WOR-3</taxon>
    </lineage>
</organism>
<name>A0A7C3URL9_UNCW3</name>
<dbReference type="HAMAP" id="MF_00108">
    <property type="entry name" value="IspD"/>
    <property type="match status" value="1"/>
</dbReference>
<dbReference type="PANTHER" id="PTHR32125:SF4">
    <property type="entry name" value="2-C-METHYL-D-ERYTHRITOL 4-PHOSPHATE CYTIDYLYLTRANSFERASE, CHLOROPLASTIC"/>
    <property type="match status" value="1"/>
</dbReference>
<comment type="pathway">
    <text evidence="3">Isoprenoid biosynthesis; isopentenyl diphosphate biosynthesis via DXP pathway; isopentenyl diphosphate from 1-deoxy-D-xylulose 5-phosphate: step 2/6.</text>
</comment>
<comment type="caution">
    <text evidence="4">The sequence shown here is derived from an EMBL/GenBank/DDBJ whole genome shotgun (WGS) entry which is preliminary data.</text>
</comment>
<feature type="site" description="Positions MEP for the nucleophilic attack" evidence="3">
    <location>
        <position position="149"/>
    </location>
</feature>
<dbReference type="InterPro" id="IPR050088">
    <property type="entry name" value="IspD/TarI_cytidylyltransf_bact"/>
</dbReference>
<comment type="catalytic activity">
    <reaction evidence="3">
        <text>2-C-methyl-D-erythritol 4-phosphate + CTP + H(+) = 4-CDP-2-C-methyl-D-erythritol + diphosphate</text>
        <dbReference type="Rhea" id="RHEA:13429"/>
        <dbReference type="ChEBI" id="CHEBI:15378"/>
        <dbReference type="ChEBI" id="CHEBI:33019"/>
        <dbReference type="ChEBI" id="CHEBI:37563"/>
        <dbReference type="ChEBI" id="CHEBI:57823"/>
        <dbReference type="ChEBI" id="CHEBI:58262"/>
        <dbReference type="EC" id="2.7.7.60"/>
    </reaction>
</comment>
<dbReference type="GO" id="GO:0050518">
    <property type="term" value="F:2-C-methyl-D-erythritol 4-phosphate cytidylyltransferase activity"/>
    <property type="evidence" value="ECO:0007669"/>
    <property type="project" value="UniProtKB-UniRule"/>
</dbReference>
<evidence type="ECO:0000313" key="4">
    <source>
        <dbReference type="EMBL" id="HGE99548.1"/>
    </source>
</evidence>
<dbReference type="EC" id="2.7.7.60" evidence="3"/>
<dbReference type="SUPFAM" id="SSF53448">
    <property type="entry name" value="Nucleotide-diphospho-sugar transferases"/>
    <property type="match status" value="1"/>
</dbReference>
<dbReference type="Pfam" id="PF01128">
    <property type="entry name" value="IspD"/>
    <property type="match status" value="1"/>
</dbReference>
<feature type="site" description="Transition state stabilizer" evidence="3">
    <location>
        <position position="14"/>
    </location>
</feature>
<dbReference type="InterPro" id="IPR001228">
    <property type="entry name" value="IspD"/>
</dbReference>
<dbReference type="CDD" id="cd02516">
    <property type="entry name" value="CDP-ME_synthetase"/>
    <property type="match status" value="1"/>
</dbReference>
<keyword evidence="3" id="KW-0414">Isoprene biosynthesis</keyword>
<dbReference type="FunFam" id="3.90.550.10:FF:000003">
    <property type="entry name" value="2-C-methyl-D-erythritol 4-phosphate cytidylyltransferase"/>
    <property type="match status" value="1"/>
</dbReference>
<dbReference type="Gene3D" id="3.90.550.10">
    <property type="entry name" value="Spore Coat Polysaccharide Biosynthesis Protein SpsA, Chain A"/>
    <property type="match status" value="1"/>
</dbReference>
<dbReference type="EMBL" id="DTMQ01000039">
    <property type="protein sequence ID" value="HGE99548.1"/>
    <property type="molecule type" value="Genomic_DNA"/>
</dbReference>
<evidence type="ECO:0000256" key="1">
    <source>
        <dbReference type="ARBA" id="ARBA00022679"/>
    </source>
</evidence>
<dbReference type="InterPro" id="IPR034683">
    <property type="entry name" value="IspD/TarI"/>
</dbReference>
<keyword evidence="1 3" id="KW-0808">Transferase</keyword>
<accession>A0A7C3URL9</accession>
<dbReference type="UniPathway" id="UPA00056">
    <property type="reaction ID" value="UER00093"/>
</dbReference>
<protein>
    <recommendedName>
        <fullName evidence="3">2-C-methyl-D-erythritol 4-phosphate cytidylyltransferase</fullName>
        <ecNumber evidence="3">2.7.7.60</ecNumber>
    </recommendedName>
    <alternativeName>
        <fullName evidence="3">4-diphosphocytidyl-2C-methyl-D-erythritol synthase</fullName>
    </alternativeName>
    <alternativeName>
        <fullName evidence="3">MEP cytidylyltransferase</fullName>
        <shortName evidence="3">MCT</shortName>
    </alternativeName>
</protein>
<dbReference type="NCBIfam" id="TIGR00453">
    <property type="entry name" value="ispD"/>
    <property type="match status" value="1"/>
</dbReference>
<evidence type="ECO:0000256" key="3">
    <source>
        <dbReference type="HAMAP-Rule" id="MF_00108"/>
    </source>
</evidence>
<reference evidence="4" key="1">
    <citation type="journal article" date="2020" name="mSystems">
        <title>Genome- and Community-Level Interaction Insights into Carbon Utilization and Element Cycling Functions of Hydrothermarchaeota in Hydrothermal Sediment.</title>
        <authorList>
            <person name="Zhou Z."/>
            <person name="Liu Y."/>
            <person name="Xu W."/>
            <person name="Pan J."/>
            <person name="Luo Z.H."/>
            <person name="Li M."/>
        </authorList>
    </citation>
    <scope>NUCLEOTIDE SEQUENCE [LARGE SCALE GENOMIC DNA]</scope>
    <source>
        <strain evidence="4">SpSt-906</strain>
    </source>
</reference>
<feature type="site" description="Transition state stabilizer" evidence="3">
    <location>
        <position position="19"/>
    </location>
</feature>